<organism evidence="1 3">
    <name type="scientific">Treponema socranskii subsp. socranskii VPI DR56BR1116 = ATCC 35536</name>
    <dbReference type="NCBI Taxonomy" id="1125725"/>
    <lineage>
        <taxon>Bacteria</taxon>
        <taxon>Pseudomonadati</taxon>
        <taxon>Spirochaetota</taxon>
        <taxon>Spirochaetia</taxon>
        <taxon>Spirochaetales</taxon>
        <taxon>Treponemataceae</taxon>
        <taxon>Treponema</taxon>
    </lineage>
</organism>
<dbReference type="EMBL" id="AUZJ01000009">
    <property type="protein sequence ID" value="ERF61665.1"/>
    <property type="molecule type" value="Genomic_DNA"/>
</dbReference>
<dbReference type="InterPro" id="IPR029069">
    <property type="entry name" value="HotDog_dom_sf"/>
</dbReference>
<dbReference type="CDD" id="cd00586">
    <property type="entry name" value="4HBT"/>
    <property type="match status" value="1"/>
</dbReference>
<dbReference type="Pfam" id="PF13279">
    <property type="entry name" value="4HBT_2"/>
    <property type="match status" value="1"/>
</dbReference>
<keyword evidence="4" id="KW-1185">Reference proteome</keyword>
<dbReference type="EMBL" id="AVQI01000050">
    <property type="protein sequence ID" value="ERK02591.1"/>
    <property type="molecule type" value="Genomic_DNA"/>
</dbReference>
<gene>
    <name evidence="2" type="ORF">HMPREF0860_0138</name>
    <name evidence="1" type="ORF">HMPREF1325_2385</name>
</gene>
<name>U1GUS4_TRESO</name>
<dbReference type="GO" id="GO:0047617">
    <property type="term" value="F:fatty acyl-CoA hydrolase activity"/>
    <property type="evidence" value="ECO:0007669"/>
    <property type="project" value="TreeGrafter"/>
</dbReference>
<evidence type="ECO:0000313" key="3">
    <source>
        <dbReference type="Proteomes" id="UP000016412"/>
    </source>
</evidence>
<evidence type="ECO:0000313" key="2">
    <source>
        <dbReference type="EMBL" id="ERK02591.1"/>
    </source>
</evidence>
<dbReference type="PANTHER" id="PTHR31793">
    <property type="entry name" value="4-HYDROXYBENZOYL-COA THIOESTERASE FAMILY MEMBER"/>
    <property type="match status" value="1"/>
</dbReference>
<keyword evidence="1" id="KW-0378">Hydrolase</keyword>
<evidence type="ECO:0000313" key="1">
    <source>
        <dbReference type="EMBL" id="ERF61665.1"/>
    </source>
</evidence>
<dbReference type="Proteomes" id="UP000016646">
    <property type="component" value="Unassembled WGS sequence"/>
</dbReference>
<accession>U1GUS4</accession>
<dbReference type="InterPro" id="IPR050563">
    <property type="entry name" value="4-hydroxybenzoyl-CoA_TE"/>
</dbReference>
<dbReference type="Proteomes" id="UP000016412">
    <property type="component" value="Unassembled WGS sequence"/>
</dbReference>
<dbReference type="eggNOG" id="COG0824">
    <property type="taxonomic scope" value="Bacteria"/>
</dbReference>
<dbReference type="PANTHER" id="PTHR31793:SF24">
    <property type="entry name" value="LONG-CHAIN ACYL-COA THIOESTERASE FADM"/>
    <property type="match status" value="1"/>
</dbReference>
<dbReference type="PATRIC" id="fig|1125725.3.peg.454"/>
<dbReference type="Gene3D" id="3.10.129.10">
    <property type="entry name" value="Hotdog Thioesterase"/>
    <property type="match status" value="1"/>
</dbReference>
<dbReference type="SUPFAM" id="SSF54637">
    <property type="entry name" value="Thioesterase/thiol ester dehydrase-isomerase"/>
    <property type="match status" value="1"/>
</dbReference>
<sequence length="164" mass="18647">MGTTRLPIIICVVARVVFIYTVGMKYTAPLVVRTYECDAYGHVNNAVYLNFLEYGRMEYLHQIDFDYKNLVADGYYLYITHIDIYYKASAFLDDELFVDVEPVKLGVIQGTFHQIVRKKDGTVCVEADVTWASVKGGKPAKIPEKYMVDGLYPDGDARKQKAAH</sequence>
<reference evidence="3 4" key="1">
    <citation type="submission" date="2013-08" db="EMBL/GenBank/DDBJ databases">
        <authorList>
            <person name="Durkin A.S."/>
            <person name="Haft D.R."/>
            <person name="McCorrison J."/>
            <person name="Torralba M."/>
            <person name="Gillis M."/>
            <person name="Haft D.H."/>
            <person name="Methe B."/>
            <person name="Sutton G."/>
            <person name="Nelson K.E."/>
        </authorList>
    </citation>
    <scope>NUCLEOTIDE SEQUENCE [LARGE SCALE GENOMIC DNA]</scope>
    <source>
        <strain evidence="2 4">ATCC 35536</strain>
        <strain evidence="1 3">VPI DR56BR1116</strain>
    </source>
</reference>
<dbReference type="AlphaFoldDB" id="U1GUS4"/>
<dbReference type="STRING" id="1125725.HMPREF1325_2385"/>
<protein>
    <submittedName>
        <fullName evidence="1">Acyl-CoA thioester hydrolase, YbgC/YbaW family</fullName>
    </submittedName>
</protein>
<proteinExistence type="predicted"/>
<evidence type="ECO:0000313" key="4">
    <source>
        <dbReference type="Proteomes" id="UP000016646"/>
    </source>
</evidence>
<comment type="caution">
    <text evidence="1">The sequence shown here is derived from an EMBL/GenBank/DDBJ whole genome shotgun (WGS) entry which is preliminary data.</text>
</comment>